<organism evidence="2 3">
    <name type="scientific">Photobacterium aquae</name>
    <dbReference type="NCBI Taxonomy" id="1195763"/>
    <lineage>
        <taxon>Bacteria</taxon>
        <taxon>Pseudomonadati</taxon>
        <taxon>Pseudomonadota</taxon>
        <taxon>Gammaproteobacteria</taxon>
        <taxon>Vibrionales</taxon>
        <taxon>Vibrionaceae</taxon>
        <taxon>Photobacterium</taxon>
    </lineage>
</organism>
<dbReference type="EMBL" id="LDOT01000051">
    <property type="protein sequence ID" value="KLV01608.1"/>
    <property type="molecule type" value="Genomic_DNA"/>
</dbReference>
<keyword evidence="1" id="KW-0472">Membrane</keyword>
<dbReference type="RefSeq" id="WP_047881043.1">
    <property type="nucleotide sequence ID" value="NZ_LDOT01000051.1"/>
</dbReference>
<feature type="transmembrane region" description="Helical" evidence="1">
    <location>
        <begin position="45"/>
        <end position="67"/>
    </location>
</feature>
<dbReference type="Proteomes" id="UP000036097">
    <property type="component" value="Unassembled WGS sequence"/>
</dbReference>
<sequence length="99" mass="11418">MTYFFERTETANTISIVLRPHSLYLMLGMLAFWLFNDLVLKSASAANIVIPVFLVFMVVRFFSLIRVQKEVIIAMKQGRVTTQGSKFSFANPFTYIIKK</sequence>
<name>A0A0J1GPA9_9GAMM</name>
<comment type="caution">
    <text evidence="2">The sequence shown here is derived from an EMBL/GenBank/DDBJ whole genome shotgun (WGS) entry which is preliminary data.</text>
</comment>
<dbReference type="PATRIC" id="fig|1195763.3.peg.4693"/>
<evidence type="ECO:0000256" key="1">
    <source>
        <dbReference type="SAM" id="Phobius"/>
    </source>
</evidence>
<gene>
    <name evidence="2" type="ORF">ABT56_21890</name>
</gene>
<evidence type="ECO:0000313" key="3">
    <source>
        <dbReference type="Proteomes" id="UP000036097"/>
    </source>
</evidence>
<keyword evidence="3" id="KW-1185">Reference proteome</keyword>
<proteinExistence type="predicted"/>
<dbReference type="OrthoDB" id="5823569at2"/>
<protein>
    <submittedName>
        <fullName evidence="2">Uncharacterized protein</fullName>
    </submittedName>
</protein>
<dbReference type="STRING" id="1195763.ABT56_21890"/>
<evidence type="ECO:0000313" key="2">
    <source>
        <dbReference type="EMBL" id="KLV01608.1"/>
    </source>
</evidence>
<accession>A0A0J1GPA9</accession>
<dbReference type="AlphaFoldDB" id="A0A0J1GPA9"/>
<feature type="transmembrane region" description="Helical" evidence="1">
    <location>
        <begin position="21"/>
        <end position="39"/>
    </location>
</feature>
<reference evidence="2 3" key="1">
    <citation type="submission" date="2015-05" db="EMBL/GenBank/DDBJ databases">
        <title>Photobacterium galathea sp. nov.</title>
        <authorList>
            <person name="Machado H."/>
            <person name="Gram L."/>
        </authorList>
    </citation>
    <scope>NUCLEOTIDE SEQUENCE [LARGE SCALE GENOMIC DNA]</scope>
    <source>
        <strain evidence="2 3">CGMCC 1.12159</strain>
    </source>
</reference>
<keyword evidence="1" id="KW-1133">Transmembrane helix</keyword>
<keyword evidence="1" id="KW-0812">Transmembrane</keyword>